<dbReference type="PANTHER" id="PTHR24166:SF48">
    <property type="entry name" value="PROTEIN VAPYRIN"/>
    <property type="match status" value="1"/>
</dbReference>
<reference evidence="4" key="1">
    <citation type="submission" date="2014-05" db="EMBL/GenBank/DDBJ databases">
        <title>The genome and life-stage specific transcriptomes of Globodera pallida elucidate key aspects of plant parasitism by a cyst nematode.</title>
        <authorList>
            <person name="Cotton J.A."/>
            <person name="Lilley C.J."/>
            <person name="Jones L.M."/>
            <person name="Kikuchi T."/>
            <person name="Reid A.J."/>
            <person name="Thorpe P."/>
            <person name="Tsai I.J."/>
            <person name="Beasley H."/>
            <person name="Blok V."/>
            <person name="Cock P.J.A."/>
            <person name="Van den Akker S.E."/>
            <person name="Holroyd N."/>
            <person name="Hunt M."/>
            <person name="Mantelin S."/>
            <person name="Naghra H."/>
            <person name="Pain A."/>
            <person name="Palomares-Rius J.E."/>
            <person name="Zarowiecki M."/>
            <person name="Berriman M."/>
            <person name="Jones J.T."/>
            <person name="Urwin P.E."/>
        </authorList>
    </citation>
    <scope>NUCLEOTIDE SEQUENCE [LARGE SCALE GENOMIC DNA]</scope>
    <source>
        <strain evidence="4">Lindley</strain>
    </source>
</reference>
<dbReference type="PROSITE" id="PS50297">
    <property type="entry name" value="ANK_REP_REGION"/>
    <property type="match status" value="2"/>
</dbReference>
<dbReference type="InterPro" id="IPR036770">
    <property type="entry name" value="Ankyrin_rpt-contain_sf"/>
</dbReference>
<keyword evidence="2 3" id="KW-0040">ANK repeat</keyword>
<feature type="repeat" description="ANK" evidence="3">
    <location>
        <begin position="30"/>
        <end position="62"/>
    </location>
</feature>
<sequence>MYFAADLGNLDLCRMFVLTGRVDVNKAESDGERLLRIAALHGHLPVVRFLVEKGADINGKDSDGFTPLMSAAGALNTLIVQFLLDRGADKDIKAKNGMTAAGFAGTGSTSLGSEALVKMINDHQSN</sequence>
<dbReference type="Pfam" id="PF12796">
    <property type="entry name" value="Ank_2"/>
    <property type="match status" value="1"/>
</dbReference>
<evidence type="ECO:0000313" key="4">
    <source>
        <dbReference type="Proteomes" id="UP000050741"/>
    </source>
</evidence>
<dbReference type="SUPFAM" id="SSF48403">
    <property type="entry name" value="Ankyrin repeat"/>
    <property type="match status" value="1"/>
</dbReference>
<dbReference type="Gene3D" id="1.25.40.20">
    <property type="entry name" value="Ankyrin repeat-containing domain"/>
    <property type="match status" value="1"/>
</dbReference>
<reference evidence="5" key="2">
    <citation type="submission" date="2016-06" db="UniProtKB">
        <authorList>
            <consortium name="WormBaseParasite"/>
        </authorList>
    </citation>
    <scope>IDENTIFICATION</scope>
</reference>
<evidence type="ECO:0000256" key="3">
    <source>
        <dbReference type="PROSITE-ProRule" id="PRU00023"/>
    </source>
</evidence>
<name>A0A183BKI3_GLOPA</name>
<dbReference type="InterPro" id="IPR002110">
    <property type="entry name" value="Ankyrin_rpt"/>
</dbReference>
<keyword evidence="1" id="KW-0677">Repeat</keyword>
<evidence type="ECO:0000256" key="1">
    <source>
        <dbReference type="ARBA" id="ARBA00022737"/>
    </source>
</evidence>
<dbReference type="Proteomes" id="UP000050741">
    <property type="component" value="Unassembled WGS sequence"/>
</dbReference>
<dbReference type="PANTHER" id="PTHR24166">
    <property type="entry name" value="ROLLING PEBBLES, ISOFORM B"/>
    <property type="match status" value="1"/>
</dbReference>
<proteinExistence type="predicted"/>
<organism evidence="4 5">
    <name type="scientific">Globodera pallida</name>
    <name type="common">Potato cyst nematode worm</name>
    <name type="synonym">Heterodera pallida</name>
    <dbReference type="NCBI Taxonomy" id="36090"/>
    <lineage>
        <taxon>Eukaryota</taxon>
        <taxon>Metazoa</taxon>
        <taxon>Ecdysozoa</taxon>
        <taxon>Nematoda</taxon>
        <taxon>Chromadorea</taxon>
        <taxon>Rhabditida</taxon>
        <taxon>Tylenchina</taxon>
        <taxon>Tylenchomorpha</taxon>
        <taxon>Tylenchoidea</taxon>
        <taxon>Heteroderidae</taxon>
        <taxon>Heteroderinae</taxon>
        <taxon>Globodera</taxon>
    </lineage>
</organism>
<dbReference type="InterPro" id="IPR050889">
    <property type="entry name" value="Dendritic_Spine_Reg/Scaffold"/>
</dbReference>
<feature type="repeat" description="ANK" evidence="3">
    <location>
        <begin position="63"/>
        <end position="95"/>
    </location>
</feature>
<dbReference type="PROSITE" id="PS50088">
    <property type="entry name" value="ANK_REPEAT"/>
    <property type="match status" value="2"/>
</dbReference>
<keyword evidence="4" id="KW-1185">Reference proteome</keyword>
<accession>A0A183BKI3</accession>
<evidence type="ECO:0000313" key="5">
    <source>
        <dbReference type="WBParaSite" id="GPLIN_000111400"/>
    </source>
</evidence>
<dbReference type="WBParaSite" id="GPLIN_000111400">
    <property type="protein sequence ID" value="GPLIN_000111400"/>
    <property type="gene ID" value="GPLIN_000111400"/>
</dbReference>
<dbReference type="SMART" id="SM00248">
    <property type="entry name" value="ANK"/>
    <property type="match status" value="2"/>
</dbReference>
<evidence type="ECO:0000256" key="2">
    <source>
        <dbReference type="ARBA" id="ARBA00023043"/>
    </source>
</evidence>
<protein>
    <submittedName>
        <fullName evidence="5">ANK_REP_REGION domain-containing protein</fullName>
    </submittedName>
</protein>
<dbReference type="AlphaFoldDB" id="A0A183BKI3"/>